<evidence type="ECO:0000256" key="1">
    <source>
        <dbReference type="ARBA" id="ARBA00005854"/>
    </source>
</evidence>
<dbReference type="PANTHER" id="PTHR43761:SF1">
    <property type="entry name" value="D-ISOMER SPECIFIC 2-HYDROXYACID DEHYDROGENASE CATALYTIC DOMAIN-CONTAINING PROTEIN-RELATED"/>
    <property type="match status" value="1"/>
</dbReference>
<dbReference type="Gene3D" id="3.40.50.720">
    <property type="entry name" value="NAD(P)-binding Rossmann-like Domain"/>
    <property type="match status" value="2"/>
</dbReference>
<dbReference type="InterPro" id="IPR006140">
    <property type="entry name" value="D-isomer_DH_NAD-bd"/>
</dbReference>
<dbReference type="Pfam" id="PF02826">
    <property type="entry name" value="2-Hacid_dh_C"/>
    <property type="match status" value="1"/>
</dbReference>
<evidence type="ECO:0000259" key="6">
    <source>
        <dbReference type="Pfam" id="PF02826"/>
    </source>
</evidence>
<evidence type="ECO:0000313" key="8">
    <source>
        <dbReference type="Proteomes" id="UP001305779"/>
    </source>
</evidence>
<dbReference type="InterPro" id="IPR006139">
    <property type="entry name" value="D-isomer_2_OHA_DH_cat_dom"/>
</dbReference>
<evidence type="ECO:0000256" key="2">
    <source>
        <dbReference type="ARBA" id="ARBA00023002"/>
    </source>
</evidence>
<comment type="caution">
    <text evidence="7">The sequence shown here is derived from an EMBL/GenBank/DDBJ whole genome shotgun (WGS) entry which is preliminary data.</text>
</comment>
<dbReference type="SUPFAM" id="SSF52283">
    <property type="entry name" value="Formate/glycerate dehydrogenase catalytic domain-like"/>
    <property type="match status" value="1"/>
</dbReference>
<dbReference type="EMBL" id="JAXOVC010000004">
    <property type="protein sequence ID" value="KAK4503099.1"/>
    <property type="molecule type" value="Genomic_DNA"/>
</dbReference>
<dbReference type="PROSITE" id="PS00671">
    <property type="entry name" value="D_2_HYDROXYACID_DH_3"/>
    <property type="match status" value="1"/>
</dbReference>
<dbReference type="Proteomes" id="UP001305779">
    <property type="component" value="Unassembled WGS sequence"/>
</dbReference>
<accession>A0ABR0EP00</accession>
<protein>
    <recommendedName>
        <fullName evidence="9">D-3-phosphoglycerate dehydrogenase</fullName>
    </recommendedName>
</protein>
<dbReference type="PANTHER" id="PTHR43761">
    <property type="entry name" value="D-ISOMER SPECIFIC 2-HYDROXYACID DEHYDROGENASE FAMILY PROTEIN (AFU_ORTHOLOGUE AFUA_1G13630)"/>
    <property type="match status" value="1"/>
</dbReference>
<proteinExistence type="inferred from homology"/>
<dbReference type="Pfam" id="PF00389">
    <property type="entry name" value="2-Hacid_dh"/>
    <property type="match status" value="1"/>
</dbReference>
<dbReference type="InterPro" id="IPR050418">
    <property type="entry name" value="D-iso_2-hydroxyacid_DH_PdxB"/>
</dbReference>
<feature type="domain" description="D-isomer specific 2-hydroxyacid dehydrogenase catalytic" evidence="5">
    <location>
        <begin position="40"/>
        <end position="305"/>
    </location>
</feature>
<comment type="similarity">
    <text evidence="1 4">Belongs to the D-isomer specific 2-hydroxyacid dehydrogenase family.</text>
</comment>
<keyword evidence="3" id="KW-0520">NAD</keyword>
<feature type="domain" description="D-isomer specific 2-hydroxyacid dehydrogenase NAD-binding" evidence="6">
    <location>
        <begin position="103"/>
        <end position="285"/>
    </location>
</feature>
<keyword evidence="8" id="KW-1185">Reference proteome</keyword>
<evidence type="ECO:0000256" key="4">
    <source>
        <dbReference type="RuleBase" id="RU003719"/>
    </source>
</evidence>
<evidence type="ECO:0000259" key="5">
    <source>
        <dbReference type="Pfam" id="PF00389"/>
    </source>
</evidence>
<keyword evidence="2 4" id="KW-0560">Oxidoreductase</keyword>
<dbReference type="InterPro" id="IPR036291">
    <property type="entry name" value="NAD(P)-bd_dom_sf"/>
</dbReference>
<evidence type="ECO:0008006" key="9">
    <source>
        <dbReference type="Google" id="ProtNLM"/>
    </source>
</evidence>
<dbReference type="SUPFAM" id="SSF51735">
    <property type="entry name" value="NAD(P)-binding Rossmann-fold domains"/>
    <property type="match status" value="1"/>
</dbReference>
<gene>
    <name evidence="7" type="ORF">PRZ48_006526</name>
</gene>
<reference evidence="7 8" key="1">
    <citation type="journal article" date="2023" name="G3 (Bethesda)">
        <title>A chromosome-level genome assembly of Zasmidium syzygii isolated from banana leaves.</title>
        <authorList>
            <person name="van Westerhoven A.C."/>
            <person name="Mehrabi R."/>
            <person name="Talebi R."/>
            <person name="Steentjes M.B.F."/>
            <person name="Corcolon B."/>
            <person name="Chong P.A."/>
            <person name="Kema G.H.J."/>
            <person name="Seidl M.F."/>
        </authorList>
    </citation>
    <scope>NUCLEOTIDE SEQUENCE [LARGE SCALE GENOMIC DNA]</scope>
    <source>
        <strain evidence="7 8">P124</strain>
    </source>
</reference>
<name>A0ABR0EP00_ZASCE</name>
<sequence>MGVVVALDAFDPEGSTYMRQVFPDVIEQGHPLHATWTDHAVGLFVAKSRVTRDMISKAKKLRIIVRHGTGYDNIDAAACRDNGVMLCYCPGISAMNVAEVVLALTGACAKNLIEVSRQLQAGERLNKKFKSLYSASLLTGKTFGIIGGGTIGQMVAKKFIGAYEGNVVVYDPALPSQAWGSIPHTHASSLEEVLPTADVLSIHVPLLPATRDIIAAPQLKKMKPKAILINTSRGGVVNEPDLWEALKDGILASAGVDAWVREPPTKEDYGHVFEMPNVVTTPHIGGSPAEIQTATCRAMVDRMKEVLIDGIEPKDRVC</sequence>
<dbReference type="InterPro" id="IPR029753">
    <property type="entry name" value="D-isomer_DH_CS"/>
</dbReference>
<evidence type="ECO:0000256" key="3">
    <source>
        <dbReference type="ARBA" id="ARBA00023027"/>
    </source>
</evidence>
<evidence type="ECO:0000313" key="7">
    <source>
        <dbReference type="EMBL" id="KAK4503099.1"/>
    </source>
</evidence>
<organism evidence="7 8">
    <name type="scientific">Zasmidium cellare</name>
    <name type="common">Wine cellar mold</name>
    <name type="synonym">Racodium cellare</name>
    <dbReference type="NCBI Taxonomy" id="395010"/>
    <lineage>
        <taxon>Eukaryota</taxon>
        <taxon>Fungi</taxon>
        <taxon>Dikarya</taxon>
        <taxon>Ascomycota</taxon>
        <taxon>Pezizomycotina</taxon>
        <taxon>Dothideomycetes</taxon>
        <taxon>Dothideomycetidae</taxon>
        <taxon>Mycosphaerellales</taxon>
        <taxon>Mycosphaerellaceae</taxon>
        <taxon>Zasmidium</taxon>
    </lineage>
</organism>